<evidence type="ECO:0000256" key="4">
    <source>
        <dbReference type="ARBA" id="ARBA00022670"/>
    </source>
</evidence>
<dbReference type="RefSeq" id="WP_265362023.1">
    <property type="nucleotide sequence ID" value="NZ_CP110636.1"/>
</dbReference>
<evidence type="ECO:0000256" key="9">
    <source>
        <dbReference type="ARBA" id="ARBA00022833"/>
    </source>
</evidence>
<keyword evidence="12 15" id="KW-0129">CBS domain</keyword>
<dbReference type="Gene3D" id="3.10.580.10">
    <property type="entry name" value="CBS-domain"/>
    <property type="match status" value="1"/>
</dbReference>
<dbReference type="PANTHER" id="PTHR39188:SF3">
    <property type="entry name" value="STAGE IV SPORULATION PROTEIN FB"/>
    <property type="match status" value="1"/>
</dbReference>
<keyword evidence="5 14" id="KW-0812">Transmembrane</keyword>
<feature type="domain" description="CBS" evidence="16">
    <location>
        <begin position="315"/>
        <end position="373"/>
    </location>
</feature>
<dbReference type="InterPro" id="IPR046342">
    <property type="entry name" value="CBS_dom_sf"/>
</dbReference>
<dbReference type="GO" id="GO:0006508">
    <property type="term" value="P:proteolysis"/>
    <property type="evidence" value="ECO:0007669"/>
    <property type="project" value="UniProtKB-KW"/>
</dbReference>
<comment type="similarity">
    <text evidence="2 14">Belongs to the peptidase M50B family.</text>
</comment>
<evidence type="ECO:0000313" key="18">
    <source>
        <dbReference type="Proteomes" id="UP001164959"/>
    </source>
</evidence>
<dbReference type="PROSITE" id="PS51371">
    <property type="entry name" value="CBS"/>
    <property type="match status" value="1"/>
</dbReference>
<feature type="transmembrane region" description="Helical" evidence="14">
    <location>
        <begin position="47"/>
        <end position="67"/>
    </location>
</feature>
<dbReference type="GO" id="GO:0008233">
    <property type="term" value="F:peptidase activity"/>
    <property type="evidence" value="ECO:0007669"/>
    <property type="project" value="UniProtKB-KW"/>
</dbReference>
<dbReference type="InterPro" id="IPR008915">
    <property type="entry name" value="Peptidase_M50"/>
</dbReference>
<comment type="subcellular location">
    <subcellularLocation>
        <location evidence="1 14">Cell membrane</location>
        <topology evidence="1 14">Multi-pass membrane protein</topology>
    </subcellularLocation>
</comment>
<keyword evidence="10 14" id="KW-1133">Transmembrane helix</keyword>
<dbReference type="InterPro" id="IPR016483">
    <property type="entry name" value="UCP006404_Pept_M50_CBS"/>
</dbReference>
<gene>
    <name evidence="17" type="ORF">OJ254_09760</name>
</gene>
<organism evidence="17 18">
    <name type="scientific">Streptomyces endophytica</name>
    <dbReference type="NCBI Taxonomy" id="2991496"/>
    <lineage>
        <taxon>Bacteria</taxon>
        <taxon>Bacillati</taxon>
        <taxon>Actinomycetota</taxon>
        <taxon>Actinomycetes</taxon>
        <taxon>Kitasatosporales</taxon>
        <taxon>Streptomycetaceae</taxon>
        <taxon>Streptomyces</taxon>
    </lineage>
</organism>
<comment type="cofactor">
    <cofactor evidence="14">
        <name>Zn(2+)</name>
        <dbReference type="ChEBI" id="CHEBI:29105"/>
    </cofactor>
    <text evidence="14">Binds 1 zinc ion per subunit.</text>
</comment>
<keyword evidence="13 14" id="KW-0472">Membrane</keyword>
<evidence type="ECO:0000256" key="11">
    <source>
        <dbReference type="ARBA" id="ARBA00023049"/>
    </source>
</evidence>
<dbReference type="SMART" id="SM00116">
    <property type="entry name" value="CBS"/>
    <property type="match status" value="1"/>
</dbReference>
<keyword evidence="18" id="KW-1185">Reference proteome</keyword>
<keyword evidence="11 14" id="KW-0482">Metalloprotease</keyword>
<feature type="transmembrane region" description="Helical" evidence="14">
    <location>
        <begin position="21"/>
        <end position="41"/>
    </location>
</feature>
<dbReference type="EMBL" id="CP110636">
    <property type="protein sequence ID" value="UZJ30589.1"/>
    <property type="molecule type" value="Genomic_DNA"/>
</dbReference>
<keyword evidence="9 14" id="KW-0862">Zinc</keyword>
<evidence type="ECO:0000256" key="13">
    <source>
        <dbReference type="ARBA" id="ARBA00023136"/>
    </source>
</evidence>
<evidence type="ECO:0000256" key="1">
    <source>
        <dbReference type="ARBA" id="ARBA00004651"/>
    </source>
</evidence>
<reference evidence="17" key="1">
    <citation type="submission" date="2022-11" db="EMBL/GenBank/DDBJ databases">
        <title>Identification and genomic analyses of a novel endophytic actinobacterium Streptomyces endophytica sp. nov. with potential for biocontrol of Yam anthracnose.</title>
        <authorList>
            <person name="Huang X."/>
        </authorList>
    </citation>
    <scope>NUCLEOTIDE SEQUENCE</scope>
    <source>
        <strain evidence="17">HNM0140</strain>
    </source>
</reference>
<evidence type="ECO:0000256" key="14">
    <source>
        <dbReference type="PIRNR" id="PIRNR006404"/>
    </source>
</evidence>
<keyword evidence="4 14" id="KW-0645">Protease</keyword>
<evidence type="ECO:0000256" key="10">
    <source>
        <dbReference type="ARBA" id="ARBA00022989"/>
    </source>
</evidence>
<evidence type="ECO:0000256" key="12">
    <source>
        <dbReference type="ARBA" id="ARBA00023122"/>
    </source>
</evidence>
<evidence type="ECO:0000313" key="17">
    <source>
        <dbReference type="EMBL" id="UZJ30589.1"/>
    </source>
</evidence>
<evidence type="ECO:0000256" key="5">
    <source>
        <dbReference type="ARBA" id="ARBA00022692"/>
    </source>
</evidence>
<dbReference type="InterPro" id="IPR000644">
    <property type="entry name" value="CBS_dom"/>
</dbReference>
<evidence type="ECO:0000256" key="2">
    <source>
        <dbReference type="ARBA" id="ARBA00007931"/>
    </source>
</evidence>
<feature type="transmembrane region" description="Helical" evidence="14">
    <location>
        <begin position="214"/>
        <end position="231"/>
    </location>
</feature>
<feature type="transmembrane region" description="Helical" evidence="14">
    <location>
        <begin position="143"/>
        <end position="167"/>
    </location>
</feature>
<keyword evidence="7" id="KW-0677">Repeat</keyword>
<dbReference type="CDD" id="cd06164">
    <property type="entry name" value="S2P-M50_SpoIVFB_CBS"/>
    <property type="match status" value="1"/>
</dbReference>
<keyword evidence="6 14" id="KW-0479">Metal-binding</keyword>
<evidence type="ECO:0000256" key="7">
    <source>
        <dbReference type="ARBA" id="ARBA00022737"/>
    </source>
</evidence>
<keyword evidence="8 14" id="KW-0378">Hydrolase</keyword>
<proteinExistence type="inferred from homology"/>
<feature type="transmembrane region" description="Helical" evidence="14">
    <location>
        <begin position="188"/>
        <end position="208"/>
    </location>
</feature>
<dbReference type="Pfam" id="PF00571">
    <property type="entry name" value="CBS"/>
    <property type="match status" value="1"/>
</dbReference>
<dbReference type="PANTHER" id="PTHR39188">
    <property type="entry name" value="MEMBRANE-ASSOCIATED ZINC METALLOPROTEASE M50B"/>
    <property type="match status" value="1"/>
</dbReference>
<dbReference type="SUPFAM" id="SSF54631">
    <property type="entry name" value="CBS-domain pair"/>
    <property type="match status" value="1"/>
</dbReference>
<evidence type="ECO:0000256" key="3">
    <source>
        <dbReference type="ARBA" id="ARBA00022475"/>
    </source>
</evidence>
<dbReference type="Pfam" id="PF02163">
    <property type="entry name" value="Peptidase_M50"/>
    <property type="match status" value="2"/>
</dbReference>
<evidence type="ECO:0000256" key="6">
    <source>
        <dbReference type="ARBA" id="ARBA00022723"/>
    </source>
</evidence>
<dbReference type="PIRSF" id="PIRSF006404">
    <property type="entry name" value="UCP006404_Pept_M50_CBS"/>
    <property type="match status" value="1"/>
</dbReference>
<evidence type="ECO:0000256" key="8">
    <source>
        <dbReference type="ARBA" id="ARBA00022801"/>
    </source>
</evidence>
<accession>A0ABY6P9W3</accession>
<keyword evidence="3 14" id="KW-1003">Cell membrane</keyword>
<evidence type="ECO:0000259" key="16">
    <source>
        <dbReference type="PROSITE" id="PS51371"/>
    </source>
</evidence>
<feature type="transmembrane region" description="Helical" evidence="14">
    <location>
        <begin position="103"/>
        <end position="131"/>
    </location>
</feature>
<protein>
    <recommendedName>
        <fullName evidence="14">Zinc metalloprotease</fullName>
    </recommendedName>
</protein>
<evidence type="ECO:0000256" key="15">
    <source>
        <dbReference type="PROSITE-ProRule" id="PRU00703"/>
    </source>
</evidence>
<dbReference type="Proteomes" id="UP001164959">
    <property type="component" value="Chromosome"/>
</dbReference>
<sequence length="382" mass="39952">MNGSVRVGQVAGVPLRMHWSVPLLVVMFAYGLGRQALPAWTPGRPEAVYALAGVVGAALLTGSLLLHETAHAATARRKQISVEDVTLWALGGMTRMGRPQTAAAAFAVAVSGPLTSLLIGGAALGAGIGLAQLTGWAEVPAVVLMWLGWANLFLGVFNLLPAVPLDGGRVVQAVLWWRTGDRERADLAASRSGQVLAVLLVAGGWISVLRGAPGGLWIVFVGLFVMVVAGAEHRRAALHTELRGLRVADAMTAPVTSGADWLSVQRFIDEVAVPAHHSALPLLDFEGRPSGLVQLRRLAAVPPAERETLRVREVAVPLSQCAVAAPDEELGEAIDRIGLRTGPRILVVDGGHLVGIVTAKDITRLLRRRTLDGSGSGSGGQG</sequence>
<name>A0ABY6P9W3_9ACTN</name>